<accession>A0A9D4ICZ4</accession>
<organism evidence="1 2">
    <name type="scientific">Dreissena polymorpha</name>
    <name type="common">Zebra mussel</name>
    <name type="synonym">Mytilus polymorpha</name>
    <dbReference type="NCBI Taxonomy" id="45954"/>
    <lineage>
        <taxon>Eukaryota</taxon>
        <taxon>Metazoa</taxon>
        <taxon>Spiralia</taxon>
        <taxon>Lophotrochozoa</taxon>
        <taxon>Mollusca</taxon>
        <taxon>Bivalvia</taxon>
        <taxon>Autobranchia</taxon>
        <taxon>Heteroconchia</taxon>
        <taxon>Euheterodonta</taxon>
        <taxon>Imparidentia</taxon>
        <taxon>Neoheterodontei</taxon>
        <taxon>Myida</taxon>
        <taxon>Dreissenoidea</taxon>
        <taxon>Dreissenidae</taxon>
        <taxon>Dreissena</taxon>
    </lineage>
</organism>
<name>A0A9D4ICZ4_DREPO</name>
<dbReference type="Proteomes" id="UP000828390">
    <property type="component" value="Unassembled WGS sequence"/>
</dbReference>
<reference evidence="1" key="2">
    <citation type="submission" date="2020-11" db="EMBL/GenBank/DDBJ databases">
        <authorList>
            <person name="McCartney M.A."/>
            <person name="Auch B."/>
            <person name="Kono T."/>
            <person name="Mallez S."/>
            <person name="Becker A."/>
            <person name="Gohl D.M."/>
            <person name="Silverstein K.A.T."/>
            <person name="Koren S."/>
            <person name="Bechman K.B."/>
            <person name="Herman A."/>
            <person name="Abrahante J.E."/>
            <person name="Garbe J."/>
        </authorList>
    </citation>
    <scope>NUCLEOTIDE SEQUENCE</scope>
    <source>
        <strain evidence="1">Duluth1</strain>
        <tissue evidence="1">Whole animal</tissue>
    </source>
</reference>
<reference evidence="1" key="1">
    <citation type="journal article" date="2019" name="bioRxiv">
        <title>The Genome of the Zebra Mussel, Dreissena polymorpha: A Resource for Invasive Species Research.</title>
        <authorList>
            <person name="McCartney M.A."/>
            <person name="Auch B."/>
            <person name="Kono T."/>
            <person name="Mallez S."/>
            <person name="Zhang Y."/>
            <person name="Obille A."/>
            <person name="Becker A."/>
            <person name="Abrahante J.E."/>
            <person name="Garbe J."/>
            <person name="Badalamenti J.P."/>
            <person name="Herman A."/>
            <person name="Mangelson H."/>
            <person name="Liachko I."/>
            <person name="Sullivan S."/>
            <person name="Sone E.D."/>
            <person name="Koren S."/>
            <person name="Silverstein K.A.T."/>
            <person name="Beckman K.B."/>
            <person name="Gohl D.M."/>
        </authorList>
    </citation>
    <scope>NUCLEOTIDE SEQUENCE</scope>
    <source>
        <strain evidence="1">Duluth1</strain>
        <tissue evidence="1">Whole animal</tissue>
    </source>
</reference>
<protein>
    <recommendedName>
        <fullName evidence="3">MAM domain-containing protein</fullName>
    </recommendedName>
</protein>
<dbReference type="Gene3D" id="2.60.120.200">
    <property type="match status" value="1"/>
</dbReference>
<evidence type="ECO:0000313" key="2">
    <source>
        <dbReference type="Proteomes" id="UP000828390"/>
    </source>
</evidence>
<sequence length="96" mass="11351">MEFYYIYTARNDSSRIETVLTLEAKYPDNYSRVFEIEKTETTWTLFNIPIEETYDSAVFEFVATQRGTGTSYYSQKIYIDDVSFRKRVCTSTLAFL</sequence>
<evidence type="ECO:0000313" key="1">
    <source>
        <dbReference type="EMBL" id="KAH3769310.1"/>
    </source>
</evidence>
<gene>
    <name evidence="1" type="ORF">DPMN_170560</name>
</gene>
<proteinExistence type="predicted"/>
<keyword evidence="2" id="KW-1185">Reference proteome</keyword>
<evidence type="ECO:0008006" key="3">
    <source>
        <dbReference type="Google" id="ProtNLM"/>
    </source>
</evidence>
<comment type="caution">
    <text evidence="1">The sequence shown here is derived from an EMBL/GenBank/DDBJ whole genome shotgun (WGS) entry which is preliminary data.</text>
</comment>
<dbReference type="EMBL" id="JAIWYP010000009">
    <property type="protein sequence ID" value="KAH3769310.1"/>
    <property type="molecule type" value="Genomic_DNA"/>
</dbReference>
<dbReference type="AlphaFoldDB" id="A0A9D4ICZ4"/>